<keyword evidence="1" id="KW-0472">Membrane</keyword>
<feature type="transmembrane region" description="Helical" evidence="1">
    <location>
        <begin position="103"/>
        <end position="125"/>
    </location>
</feature>
<comment type="caution">
    <text evidence="2">The sequence shown here is derived from an EMBL/GenBank/DDBJ whole genome shotgun (WGS) entry which is preliminary data.</text>
</comment>
<dbReference type="AlphaFoldDB" id="J1JIE0"/>
<protein>
    <submittedName>
        <fullName evidence="2">Uncharacterized protein</fullName>
    </submittedName>
</protein>
<organism evidence="2 3">
    <name type="scientific">Bartonella rattimassiliensis 15908</name>
    <dbReference type="NCBI Taxonomy" id="1094556"/>
    <lineage>
        <taxon>Bacteria</taxon>
        <taxon>Pseudomonadati</taxon>
        <taxon>Pseudomonadota</taxon>
        <taxon>Alphaproteobacteria</taxon>
        <taxon>Hyphomicrobiales</taxon>
        <taxon>Bartonellaceae</taxon>
        <taxon>Bartonella</taxon>
    </lineage>
</organism>
<dbReference type="Proteomes" id="UP000001077">
    <property type="component" value="Unassembled WGS sequence"/>
</dbReference>
<dbReference type="HOGENOM" id="CLU_143995_0_0_5"/>
<reference evidence="2 3" key="1">
    <citation type="submission" date="2012-03" db="EMBL/GenBank/DDBJ databases">
        <title>The Genome Sequence of Bartonella rattimassiliensis 15908.</title>
        <authorList>
            <consortium name="The Broad Institute Genome Sequencing Platform"/>
            <consortium name="The Broad Institute Genome Sequencing Center for Infectious Disease"/>
            <person name="Feldgarden M."/>
            <person name="Kirby J."/>
            <person name="Kosoy M."/>
            <person name="Birtles R."/>
            <person name="Probert W.S."/>
            <person name="Chiaraviglio L."/>
            <person name="Young S.K."/>
            <person name="Zeng Q."/>
            <person name="Gargeya S."/>
            <person name="Fitzgerald M."/>
            <person name="Haas B."/>
            <person name="Abouelleil A."/>
            <person name="Alvarado L."/>
            <person name="Arachchi H.M."/>
            <person name="Berlin A."/>
            <person name="Chapman S.B."/>
            <person name="Gearin G."/>
            <person name="Goldberg J."/>
            <person name="Griggs A."/>
            <person name="Gujja S."/>
            <person name="Hansen M."/>
            <person name="Heiman D."/>
            <person name="Howarth C."/>
            <person name="Larimer J."/>
            <person name="Lui A."/>
            <person name="MacDonald P.J.P."/>
            <person name="McCowen C."/>
            <person name="Montmayeur A."/>
            <person name="Murphy C."/>
            <person name="Neiman D."/>
            <person name="Pearson M."/>
            <person name="Priest M."/>
            <person name="Roberts A."/>
            <person name="Saif S."/>
            <person name="Shea T."/>
            <person name="Sisk P."/>
            <person name="Stolte C."/>
            <person name="Sykes S."/>
            <person name="Wortman J."/>
            <person name="Nusbaum C."/>
            <person name="Birren B."/>
        </authorList>
    </citation>
    <scope>NUCLEOTIDE SEQUENCE [LARGE SCALE GENOMIC DNA]</scope>
    <source>
        <strain evidence="2 3">15908</strain>
    </source>
</reference>
<dbReference type="EMBL" id="AILY01000038">
    <property type="protein sequence ID" value="EJF84362.1"/>
    <property type="molecule type" value="Genomic_DNA"/>
</dbReference>
<evidence type="ECO:0000313" key="3">
    <source>
        <dbReference type="Proteomes" id="UP000001077"/>
    </source>
</evidence>
<accession>J1JIE0</accession>
<keyword evidence="1" id="KW-0812">Transmembrane</keyword>
<gene>
    <name evidence="2" type="ORF">MCY_01169</name>
</gene>
<proteinExistence type="predicted"/>
<name>J1JIE0_9HYPH</name>
<feature type="transmembrane region" description="Helical" evidence="1">
    <location>
        <begin position="132"/>
        <end position="152"/>
    </location>
</feature>
<evidence type="ECO:0000256" key="1">
    <source>
        <dbReference type="SAM" id="Phobius"/>
    </source>
</evidence>
<evidence type="ECO:0000313" key="2">
    <source>
        <dbReference type="EMBL" id="EJF84362.1"/>
    </source>
</evidence>
<sequence>MLLSYLKRIALFGMISILFTGHVSSKPLTNDNYSYGKYIEALCPDGQIPVLRDVQNPSSFITCVDSKEAGPIIVAKNGVKFRVFALNEKHYEEILERRFKKARIIQCFVIGFIIITIMSLPINILWRFRLKIPAFLFTIMTALAVIAIPFIFY</sequence>
<keyword evidence="3" id="KW-1185">Reference proteome</keyword>
<keyword evidence="1" id="KW-1133">Transmembrane helix</keyword>
<dbReference type="RefSeq" id="WP_007347589.1">
    <property type="nucleotide sequence ID" value="NZ_CALY02000004.1"/>
</dbReference>